<dbReference type="AlphaFoldDB" id="A0A2V1E0Y3"/>
<feature type="region of interest" description="Disordered" evidence="1">
    <location>
        <begin position="732"/>
        <end position="752"/>
    </location>
</feature>
<feature type="region of interest" description="Disordered" evidence="1">
    <location>
        <begin position="114"/>
        <end position="174"/>
    </location>
</feature>
<feature type="compositionally biased region" description="Polar residues" evidence="1">
    <location>
        <begin position="658"/>
        <end position="681"/>
    </location>
</feature>
<protein>
    <recommendedName>
        <fullName evidence="4">C2H2-type domain-containing protein</fullName>
    </recommendedName>
</protein>
<evidence type="ECO:0008006" key="4">
    <source>
        <dbReference type="Google" id="ProtNLM"/>
    </source>
</evidence>
<dbReference type="Gene3D" id="3.30.160.60">
    <property type="entry name" value="Classic Zinc Finger"/>
    <property type="match status" value="1"/>
</dbReference>
<evidence type="ECO:0000313" key="2">
    <source>
        <dbReference type="EMBL" id="PVI04218.1"/>
    </source>
</evidence>
<dbReference type="EMBL" id="KZ805323">
    <property type="protein sequence ID" value="PVI04218.1"/>
    <property type="molecule type" value="Genomic_DNA"/>
</dbReference>
<sequence>MAPPLPDEFVTLNQECVFDPVSAQTQSDDCTRTVPAHTVWRGAGQPPPVYVAYSQSTLPPTSVISRSLEPSWGTVPRQTFNPHLPIATRPETLSYGHQLSIIEAHDTIFGRSANYQHPVFPDTPPQDTKPKTETKSGRPSNRYPPVTAYDILHSSLPPDTESTKSFPLPNWNDDDTITRHQKRLQIDQSTVSRGSRAAFKAIIPGRYPIHLDAKKVDTKKNSIIENERSCKEDSNTNRQAATKDTSATRYTSQISGEPTDESDANSMDSGSATMDVLSVHSSEFDSNDCAPKTQSGDPAARAHERSPEKEEQVIASEEILDNVVAKMKQELLDELLEVALAECENLPELMDGDASCPKTSSSNDPNIGTSVASSDNTNTNRTSQKRQRSSSNENGDGGSPSEDENGEDRKKRKRGRSSASNERRRLKCPYYQRAPEKYTRAACRGQGFADLAKLKDHLKRVHSQPIRCTRCQEEMASENAYAEHLRKDDFCPKRPEREDDRISAQQFSRLEFKKPPFSLHSSVEVKWRLMYKILFPDDIDIPTPYDDRGISSRIEQLADVLEEELVKELGKILDPAISRLRGRIPSIIKRCKSRVLGITDDDDDHGKAETRLKGQLDNIPAQNTIVSRPGSSNQLYQGQCSVSVNNTEKNQPGEHSPESIQSPKEITRGSSWRNSTASSNGPIPPHMTDGSSAKALGKRPQEPLLSHDLLPEQPWSTMNELDLFNAEAIQNMYNPSNPDQTTTAEEATATHSAKMTGHSWNLQTNSNTNLGDSFINPGGWNYLTPDFEFNQLITDLENDKTEGVERNYVW</sequence>
<dbReference type="Proteomes" id="UP000244855">
    <property type="component" value="Unassembled WGS sequence"/>
</dbReference>
<feature type="compositionally biased region" description="Low complexity" evidence="1">
    <location>
        <begin position="741"/>
        <end position="750"/>
    </location>
</feature>
<feature type="compositionally biased region" description="Polar residues" evidence="1">
    <location>
        <begin position="236"/>
        <end position="256"/>
    </location>
</feature>
<feature type="compositionally biased region" description="Basic and acidic residues" evidence="1">
    <location>
        <begin position="300"/>
        <end position="312"/>
    </location>
</feature>
<feature type="compositionally biased region" description="Basic and acidic residues" evidence="1">
    <location>
        <begin position="224"/>
        <end position="235"/>
    </location>
</feature>
<evidence type="ECO:0000313" key="3">
    <source>
        <dbReference type="Proteomes" id="UP000244855"/>
    </source>
</evidence>
<dbReference type="PANTHER" id="PTHR38166:SF1">
    <property type="entry name" value="C2H2-TYPE DOMAIN-CONTAINING PROTEIN"/>
    <property type="match status" value="1"/>
</dbReference>
<organism evidence="2 3">
    <name type="scientific">Periconia macrospinosa</name>
    <dbReference type="NCBI Taxonomy" id="97972"/>
    <lineage>
        <taxon>Eukaryota</taxon>
        <taxon>Fungi</taxon>
        <taxon>Dikarya</taxon>
        <taxon>Ascomycota</taxon>
        <taxon>Pezizomycotina</taxon>
        <taxon>Dothideomycetes</taxon>
        <taxon>Pleosporomycetidae</taxon>
        <taxon>Pleosporales</taxon>
        <taxon>Massarineae</taxon>
        <taxon>Periconiaceae</taxon>
        <taxon>Periconia</taxon>
    </lineage>
</organism>
<gene>
    <name evidence="2" type="ORF">DM02DRAFT_193118</name>
</gene>
<feature type="region of interest" description="Disordered" evidence="1">
    <location>
        <begin position="644"/>
        <end position="698"/>
    </location>
</feature>
<accession>A0A2V1E0Y3</accession>
<feature type="compositionally biased region" description="Polar residues" evidence="1">
    <location>
        <begin position="357"/>
        <end position="382"/>
    </location>
</feature>
<reference evidence="2 3" key="1">
    <citation type="journal article" date="2018" name="Sci. Rep.">
        <title>Comparative genomics provides insights into the lifestyle and reveals functional heterogeneity of dark septate endophytic fungi.</title>
        <authorList>
            <person name="Knapp D.G."/>
            <person name="Nemeth J.B."/>
            <person name="Barry K."/>
            <person name="Hainaut M."/>
            <person name="Henrissat B."/>
            <person name="Johnson J."/>
            <person name="Kuo A."/>
            <person name="Lim J.H.P."/>
            <person name="Lipzen A."/>
            <person name="Nolan M."/>
            <person name="Ohm R.A."/>
            <person name="Tamas L."/>
            <person name="Grigoriev I.V."/>
            <person name="Spatafora J.W."/>
            <person name="Nagy L.G."/>
            <person name="Kovacs G.M."/>
        </authorList>
    </citation>
    <scope>NUCLEOTIDE SEQUENCE [LARGE SCALE GENOMIC DNA]</scope>
    <source>
        <strain evidence="2 3">DSE2036</strain>
    </source>
</reference>
<evidence type="ECO:0000256" key="1">
    <source>
        <dbReference type="SAM" id="MobiDB-lite"/>
    </source>
</evidence>
<dbReference type="STRING" id="97972.A0A2V1E0Y3"/>
<feature type="region of interest" description="Disordered" evidence="1">
    <location>
        <begin position="352"/>
        <end position="428"/>
    </location>
</feature>
<feature type="region of interest" description="Disordered" evidence="1">
    <location>
        <begin position="224"/>
        <end position="314"/>
    </location>
</feature>
<dbReference type="PANTHER" id="PTHR38166">
    <property type="entry name" value="C2H2-TYPE DOMAIN-CONTAINING PROTEIN-RELATED"/>
    <property type="match status" value="1"/>
</dbReference>
<dbReference type="OrthoDB" id="3799363at2759"/>
<proteinExistence type="predicted"/>
<name>A0A2V1E0Y3_9PLEO</name>
<keyword evidence="3" id="KW-1185">Reference proteome</keyword>